<reference evidence="12 13" key="2">
    <citation type="submission" date="2019-01" db="EMBL/GenBank/DDBJ databases">
        <title>A chromosome length genome reference of the Java medaka (oryzias javanicus).</title>
        <authorList>
            <person name="Herpin A."/>
            <person name="Takehana Y."/>
            <person name="Naruse K."/>
            <person name="Ansai S."/>
            <person name="Kawaguchi M."/>
        </authorList>
    </citation>
    <scope>NUCLEOTIDE SEQUENCE [LARGE SCALE GENOMIC DNA]</scope>
    <source>
        <strain evidence="12">RS831</strain>
        <tissue evidence="12">Whole body</tissue>
    </source>
</reference>
<dbReference type="PANTHER" id="PTHR12317:SF19">
    <property type="entry name" value="DIACYLGLYCEROL O-ACYLTRANSFERASE 2-LIKE PROTEIN 6"/>
    <property type="match status" value="1"/>
</dbReference>
<feature type="transmembrane region" description="Helical" evidence="11">
    <location>
        <begin position="45"/>
        <end position="74"/>
    </location>
</feature>
<evidence type="ECO:0000256" key="2">
    <source>
        <dbReference type="ARBA" id="ARBA00005420"/>
    </source>
</evidence>
<dbReference type="AlphaFoldDB" id="A0A3S2U670"/>
<keyword evidence="9 11" id="KW-0472">Membrane</keyword>
<keyword evidence="10" id="KW-0012">Acyltransferase</keyword>
<reference evidence="12 13" key="1">
    <citation type="submission" date="2018-11" db="EMBL/GenBank/DDBJ databases">
        <authorList>
            <person name="Lopez-Roques C."/>
            <person name="Donnadieu C."/>
            <person name="Bouchez O."/>
            <person name="Klopp C."/>
            <person name="Cabau C."/>
            <person name="Zahm M."/>
        </authorList>
    </citation>
    <scope>NUCLEOTIDE SEQUENCE [LARGE SCALE GENOMIC DNA]</scope>
    <source>
        <strain evidence="12">RS831</strain>
        <tissue evidence="12">Whole body</tissue>
    </source>
</reference>
<evidence type="ECO:0000256" key="1">
    <source>
        <dbReference type="ARBA" id="ARBA00004477"/>
    </source>
</evidence>
<evidence type="ECO:0000256" key="10">
    <source>
        <dbReference type="ARBA" id="ARBA00023315"/>
    </source>
</evidence>
<dbReference type="GO" id="GO:0005789">
    <property type="term" value="C:endoplasmic reticulum membrane"/>
    <property type="evidence" value="ECO:0007669"/>
    <property type="project" value="UniProtKB-SubCell"/>
</dbReference>
<name>A0A3S2U670_ORYJA</name>
<dbReference type="CDD" id="cd07987">
    <property type="entry name" value="LPLAT_MGAT-like"/>
    <property type="match status" value="1"/>
</dbReference>
<keyword evidence="7 11" id="KW-1133">Transmembrane helix</keyword>
<evidence type="ECO:0000256" key="11">
    <source>
        <dbReference type="RuleBase" id="RU367023"/>
    </source>
</evidence>
<protein>
    <recommendedName>
        <fullName evidence="11">Acyltransferase</fullName>
        <ecNumber evidence="11">2.3.1.-</ecNumber>
    </recommendedName>
</protein>
<evidence type="ECO:0000256" key="7">
    <source>
        <dbReference type="ARBA" id="ARBA00022989"/>
    </source>
</evidence>
<evidence type="ECO:0000256" key="5">
    <source>
        <dbReference type="ARBA" id="ARBA00022692"/>
    </source>
</evidence>
<evidence type="ECO:0000256" key="4">
    <source>
        <dbReference type="ARBA" id="ARBA00022679"/>
    </source>
</evidence>
<dbReference type="OrthoDB" id="264532at2759"/>
<keyword evidence="3" id="KW-0444">Lipid biosynthesis</keyword>
<dbReference type="Pfam" id="PF03982">
    <property type="entry name" value="DAGAT"/>
    <property type="match status" value="1"/>
</dbReference>
<dbReference type="GO" id="GO:0004144">
    <property type="term" value="F:diacylglycerol O-acyltransferase activity"/>
    <property type="evidence" value="ECO:0007669"/>
    <property type="project" value="TreeGrafter"/>
</dbReference>
<comment type="subcellular location">
    <subcellularLocation>
        <location evidence="1 11">Endoplasmic reticulum membrane</location>
        <topology evidence="1 11">Multi-pass membrane protein</topology>
    </subcellularLocation>
</comment>
<dbReference type="InterPro" id="IPR007130">
    <property type="entry name" value="DAGAT"/>
</dbReference>
<evidence type="ECO:0000313" key="13">
    <source>
        <dbReference type="Proteomes" id="UP000283210"/>
    </source>
</evidence>
<comment type="caution">
    <text evidence="11">Lacks conserved residue(s) required for the propagation of feature annotation.</text>
</comment>
<dbReference type="EC" id="2.3.1.-" evidence="11"/>
<keyword evidence="5 11" id="KW-0812">Transmembrane</keyword>
<keyword evidence="6 11" id="KW-0256">Endoplasmic reticulum</keyword>
<dbReference type="PANTHER" id="PTHR12317">
    <property type="entry name" value="DIACYLGLYCEROL O-ACYLTRANSFERASE"/>
    <property type="match status" value="1"/>
</dbReference>
<accession>A0A3S2U670</accession>
<evidence type="ECO:0000256" key="3">
    <source>
        <dbReference type="ARBA" id="ARBA00022516"/>
    </source>
</evidence>
<dbReference type="Proteomes" id="UP000283210">
    <property type="component" value="Chromosome 14"/>
</dbReference>
<proteinExistence type="inferred from homology"/>
<evidence type="ECO:0000313" key="12">
    <source>
        <dbReference type="EMBL" id="RVE63728.1"/>
    </source>
</evidence>
<keyword evidence="13" id="KW-1185">Reference proteome</keyword>
<gene>
    <name evidence="12" type="ORF">OJAV_G00138910</name>
</gene>
<comment type="similarity">
    <text evidence="2 11">Belongs to the diacylglycerol acyltransferase family.</text>
</comment>
<evidence type="ECO:0000256" key="6">
    <source>
        <dbReference type="ARBA" id="ARBA00022824"/>
    </source>
</evidence>
<organism evidence="12 13">
    <name type="scientific">Oryzias javanicus</name>
    <name type="common">Javanese ricefish</name>
    <name type="synonym">Aplocheilus javanicus</name>
    <dbReference type="NCBI Taxonomy" id="123683"/>
    <lineage>
        <taxon>Eukaryota</taxon>
        <taxon>Metazoa</taxon>
        <taxon>Chordata</taxon>
        <taxon>Craniata</taxon>
        <taxon>Vertebrata</taxon>
        <taxon>Euteleostomi</taxon>
        <taxon>Actinopterygii</taxon>
        <taxon>Neopterygii</taxon>
        <taxon>Teleostei</taxon>
        <taxon>Neoteleostei</taxon>
        <taxon>Acanthomorphata</taxon>
        <taxon>Ovalentaria</taxon>
        <taxon>Atherinomorphae</taxon>
        <taxon>Beloniformes</taxon>
        <taxon>Adrianichthyidae</taxon>
        <taxon>Oryziinae</taxon>
        <taxon>Oryzias</taxon>
    </lineage>
</organism>
<evidence type="ECO:0000256" key="9">
    <source>
        <dbReference type="ARBA" id="ARBA00023136"/>
    </source>
</evidence>
<evidence type="ECO:0000256" key="8">
    <source>
        <dbReference type="ARBA" id="ARBA00023098"/>
    </source>
</evidence>
<keyword evidence="4 11" id="KW-0808">Transferase</keyword>
<dbReference type="GO" id="GO:0019432">
    <property type="term" value="P:triglyceride biosynthetic process"/>
    <property type="evidence" value="ECO:0007669"/>
    <property type="project" value="TreeGrafter"/>
</dbReference>
<sequence>MHSRCCIHSAGLWKWRACSSIQSKLGINCSKGEKMRKEKSQLREFLEVVSVLQWVWSFLFLGVACIILMVYLMFTSLWPLPTLCFVWLVMDWQTPERGGRGTTFVRRWSVWNLFRDYFPVKLVKTAELNPNKNYILGSHPHGIMCVGAFACFSTTSCGFTKLFPGLHSTLVILAGLFKIPLFREYLMGADLLPVSKPSLAHLLSQRGKGNAVVIVVGGAAESLASSPGVNTVVMKQRKGFVRTALEFGADLVPVYTFGENELFQQVIFTEGSVGRTLQDLFKKIMGFAPCLFVGERLGIIPYRRPVTTVVGSPISVPKTITPTQEEVDHYHKLYMEALTDLFHEHKVSCGLSESHELQII</sequence>
<keyword evidence="8" id="KW-0443">Lipid metabolism</keyword>
<dbReference type="EMBL" id="CM012450">
    <property type="protein sequence ID" value="RVE63728.1"/>
    <property type="molecule type" value="Genomic_DNA"/>
</dbReference>